<comment type="caution">
    <text evidence="2">The sequence shown here is derived from an EMBL/GenBank/DDBJ whole genome shotgun (WGS) entry which is preliminary data.</text>
</comment>
<dbReference type="EMBL" id="JWZT01003421">
    <property type="protein sequence ID" value="KII66873.1"/>
    <property type="molecule type" value="Genomic_DNA"/>
</dbReference>
<evidence type="ECO:0000313" key="3">
    <source>
        <dbReference type="Proteomes" id="UP000031668"/>
    </source>
</evidence>
<keyword evidence="3" id="KW-1185">Reference proteome</keyword>
<proteinExistence type="predicted"/>
<organism evidence="2 3">
    <name type="scientific">Thelohanellus kitauei</name>
    <name type="common">Myxosporean</name>
    <dbReference type="NCBI Taxonomy" id="669202"/>
    <lineage>
        <taxon>Eukaryota</taxon>
        <taxon>Metazoa</taxon>
        <taxon>Cnidaria</taxon>
        <taxon>Myxozoa</taxon>
        <taxon>Myxosporea</taxon>
        <taxon>Bivalvulida</taxon>
        <taxon>Platysporina</taxon>
        <taxon>Myxobolidae</taxon>
        <taxon>Thelohanellus</taxon>
    </lineage>
</organism>
<evidence type="ECO:0000313" key="1">
    <source>
        <dbReference type="EMBL" id="KII66872.1"/>
    </source>
</evidence>
<sequence length="102" mass="11878">MFHSLNCNETIEMNHFGRGYRSYLSRVYLIKHETLNILNTTRSTTVAVNFVVSSQHNNSYGKRLYTLTLKGWRLKCPSTILASMMIEDVLYDPSWNVFLVLI</sequence>
<name>A0A0C2JCF8_THEKT</name>
<dbReference type="AlphaFoldDB" id="A0A0C2JCF8"/>
<dbReference type="EMBL" id="JWZT01003421">
    <property type="protein sequence ID" value="KII66872.1"/>
    <property type="molecule type" value="Genomic_DNA"/>
</dbReference>
<protein>
    <submittedName>
        <fullName evidence="2">Uncharacterized protein</fullName>
    </submittedName>
</protein>
<gene>
    <name evidence="1" type="ORF">RF11_08083</name>
    <name evidence="2" type="ORF">RF11_08084</name>
</gene>
<accession>A0A0C2JCF8</accession>
<reference evidence="2 3" key="1">
    <citation type="journal article" date="2014" name="Genome Biol. Evol.">
        <title>The genome of the myxosporean Thelohanellus kitauei shows adaptations to nutrient acquisition within its fish host.</title>
        <authorList>
            <person name="Yang Y."/>
            <person name="Xiong J."/>
            <person name="Zhou Z."/>
            <person name="Huo F."/>
            <person name="Miao W."/>
            <person name="Ran C."/>
            <person name="Liu Y."/>
            <person name="Zhang J."/>
            <person name="Feng J."/>
            <person name="Wang M."/>
            <person name="Wang M."/>
            <person name="Wang L."/>
            <person name="Yao B."/>
        </authorList>
    </citation>
    <scope>NUCLEOTIDE SEQUENCE [LARGE SCALE GENOMIC DNA]</scope>
    <source>
        <strain evidence="2">Wuqing</strain>
    </source>
</reference>
<dbReference type="Proteomes" id="UP000031668">
    <property type="component" value="Unassembled WGS sequence"/>
</dbReference>
<evidence type="ECO:0000313" key="2">
    <source>
        <dbReference type="EMBL" id="KII66873.1"/>
    </source>
</evidence>